<keyword evidence="2" id="KW-0378">Hydrolase</keyword>
<keyword evidence="3" id="KW-1185">Reference proteome</keyword>
<dbReference type="KEGG" id="vg:30523437"/>
<gene>
    <name evidence="2" type="ORF">BQ3484_457</name>
</gene>
<evidence type="ECO:0000313" key="2">
    <source>
        <dbReference type="EMBL" id="SHO33525.1"/>
    </source>
</evidence>
<dbReference type="PANTHER" id="PTHR30337">
    <property type="entry name" value="COMPONENT OF ATP-DEPENDENT DSDNA EXONUCLEASE"/>
    <property type="match status" value="1"/>
</dbReference>
<keyword evidence="2" id="KW-0540">Nuclease</keyword>
<evidence type="ECO:0000313" key="3">
    <source>
        <dbReference type="Proteomes" id="UP000201465"/>
    </source>
</evidence>
<dbReference type="RefSeq" id="YP_009329397.1">
    <property type="nucleotide sequence ID" value="NC_032108.1"/>
</dbReference>
<dbReference type="Gene3D" id="3.60.21.10">
    <property type="match status" value="1"/>
</dbReference>
<dbReference type="InterPro" id="IPR004843">
    <property type="entry name" value="Calcineurin-like_PHP"/>
</dbReference>
<dbReference type="OrthoDB" id="9744at10239"/>
<dbReference type="InterPro" id="IPR029052">
    <property type="entry name" value="Metallo-depent_PP-like"/>
</dbReference>
<dbReference type="EMBL" id="LT671577">
    <property type="protein sequence ID" value="SHO33525.1"/>
    <property type="molecule type" value="Genomic_DNA"/>
</dbReference>
<sequence>MRVLVIGDPHFKESNPSESEEMSEKICLIALREKPDLIVCLGDVLDRHEKISLFALRRATFFLEKLSLIAKTYVLIGNHDRPNNSTYLTDEHPFLAYKHWGQRLVIVDNVLREGELLFVPYVPPGRFLETLQGVEEWQKSKVIFAHQEFSGARMGAITSSVEKWPEEAPFVISGHIHDYQRVQDNLIYVGTPIQHAFNDNQNKTISLFVLGESTFPKETRIDLECKKKKVLHLKVADLETFVLPENVILKLVIEGEKEELRLLQSAPLIKELKSQGVKVHFKPLDKKEKFVYNRETSFYSTLQEMVKDDELQVRWMKKILQDIS</sequence>
<organism evidence="2 3">
    <name type="scientific">Cedratvirus A11</name>
    <dbReference type="NCBI Taxonomy" id="1903266"/>
    <lineage>
        <taxon>Viruses</taxon>
        <taxon>Pithoviruses</taxon>
        <taxon>Orthocedratvirinae</taxon>
        <taxon>Alphacedratvirus</taxon>
        <taxon>Alphacedratvirus aljazairmassiliense</taxon>
    </lineage>
</organism>
<evidence type="ECO:0000259" key="1">
    <source>
        <dbReference type="Pfam" id="PF00149"/>
    </source>
</evidence>
<dbReference type="SUPFAM" id="SSF56300">
    <property type="entry name" value="Metallo-dependent phosphatases"/>
    <property type="match status" value="1"/>
</dbReference>
<proteinExistence type="predicted"/>
<dbReference type="InterPro" id="IPR050535">
    <property type="entry name" value="DNA_Repair-Maintenance_Comp"/>
</dbReference>
<reference evidence="2 3" key="1">
    <citation type="submission" date="2016-11" db="EMBL/GenBank/DDBJ databases">
        <authorList>
            <consortium name="Urmite Genomes"/>
        </authorList>
    </citation>
    <scope>NUCLEOTIDE SEQUENCE [LARGE SCALE GENOMIC DNA]</scope>
    <source>
        <strain evidence="2 3">A11</strain>
    </source>
</reference>
<dbReference type="GO" id="GO:0004527">
    <property type="term" value="F:exonuclease activity"/>
    <property type="evidence" value="ECO:0007669"/>
    <property type="project" value="UniProtKB-KW"/>
</dbReference>
<keyword evidence="2" id="KW-0269">Exonuclease</keyword>
<protein>
    <submittedName>
        <fullName evidence="2">DNA repair exonuclease</fullName>
    </submittedName>
</protein>
<feature type="domain" description="Calcineurin-like phosphoesterase" evidence="1">
    <location>
        <begin position="1"/>
        <end position="179"/>
    </location>
</feature>
<dbReference type="Pfam" id="PF00149">
    <property type="entry name" value="Metallophos"/>
    <property type="match status" value="1"/>
</dbReference>
<dbReference type="Proteomes" id="UP000201465">
    <property type="component" value="Segment"/>
</dbReference>
<accession>A0A1M7XV03</accession>
<dbReference type="GeneID" id="30523437"/>
<dbReference type="PANTHER" id="PTHR30337:SF0">
    <property type="entry name" value="NUCLEASE SBCCD SUBUNIT D"/>
    <property type="match status" value="1"/>
</dbReference>
<name>A0A1M7XV03_9VIRU</name>